<dbReference type="InterPro" id="IPR056935">
    <property type="entry name" value="Rv0428c-like_C"/>
</dbReference>
<accession>H0QXP5</accession>
<dbReference type="OrthoDB" id="9775595at2"/>
<dbReference type="eggNOG" id="COG0456">
    <property type="taxonomic scope" value="Bacteria"/>
</dbReference>
<dbReference type="EMBL" id="BAEH01000036">
    <property type="protein sequence ID" value="GAB17596.1"/>
    <property type="molecule type" value="Genomic_DNA"/>
</dbReference>
<keyword evidence="3" id="KW-1185">Reference proteome</keyword>
<evidence type="ECO:0000259" key="1">
    <source>
        <dbReference type="Pfam" id="PF24553"/>
    </source>
</evidence>
<dbReference type="RefSeq" id="WP_007316934.1">
    <property type="nucleotide sequence ID" value="NZ_BAEH01000036.1"/>
</dbReference>
<reference evidence="2 3" key="1">
    <citation type="submission" date="2011-12" db="EMBL/GenBank/DDBJ databases">
        <title>Whole genome shotgun sequence of Gordonia effusa NBRC 100432.</title>
        <authorList>
            <person name="Yoshida I."/>
            <person name="Takarada H."/>
            <person name="Hosoyama A."/>
            <person name="Tsuchikane K."/>
            <person name="Katsumata H."/>
            <person name="Yamazaki S."/>
            <person name="Fujita N."/>
        </authorList>
    </citation>
    <scope>NUCLEOTIDE SEQUENCE [LARGE SCALE GENOMIC DNA]</scope>
    <source>
        <strain evidence="2 3">NBRC 100432</strain>
    </source>
</reference>
<sequence length="209" mass="22898">MTDPSVLYLGDRIVVRYRVDDRRLTDVTGLVRDTNDPLIVEGTGPKERGEHISIRRTDVISVRLLSYATVRNSEIRAVAQKLARAVPAHVDLHSGWLLRAEAAAPLDNSAVPVDVEARADGSSLSAISQWYTERGLPPILALPERLIPDAHLAGTPVGPLLHVLVKPDDSSDAIVVDATDRPRGEDFRSSGYRLHHVMRHLQPGTYGDA</sequence>
<dbReference type="AlphaFoldDB" id="H0QXP5"/>
<dbReference type="STRING" id="1077974.GOEFS_036_00350"/>
<protein>
    <recommendedName>
        <fullName evidence="1">Histone acetyltransferase Rv0428c-like C-terminal domain-containing protein</fullName>
    </recommendedName>
</protein>
<evidence type="ECO:0000313" key="2">
    <source>
        <dbReference type="EMBL" id="GAB17596.1"/>
    </source>
</evidence>
<dbReference type="Pfam" id="PF24553">
    <property type="entry name" value="Rv0428c_C"/>
    <property type="match status" value="1"/>
</dbReference>
<gene>
    <name evidence="2" type="ORF">GOEFS_036_00350</name>
</gene>
<evidence type="ECO:0000313" key="3">
    <source>
        <dbReference type="Proteomes" id="UP000035034"/>
    </source>
</evidence>
<name>H0QXP5_9ACTN</name>
<comment type="caution">
    <text evidence="2">The sequence shown here is derived from an EMBL/GenBank/DDBJ whole genome shotgun (WGS) entry which is preliminary data.</text>
</comment>
<dbReference type="Proteomes" id="UP000035034">
    <property type="component" value="Unassembled WGS sequence"/>
</dbReference>
<proteinExistence type="predicted"/>
<feature type="domain" description="Histone acetyltransferase Rv0428c-like C-terminal" evidence="1">
    <location>
        <begin position="73"/>
        <end position="184"/>
    </location>
</feature>
<organism evidence="2 3">
    <name type="scientific">Gordonia effusa NBRC 100432</name>
    <dbReference type="NCBI Taxonomy" id="1077974"/>
    <lineage>
        <taxon>Bacteria</taxon>
        <taxon>Bacillati</taxon>
        <taxon>Actinomycetota</taxon>
        <taxon>Actinomycetes</taxon>
        <taxon>Mycobacteriales</taxon>
        <taxon>Gordoniaceae</taxon>
        <taxon>Gordonia</taxon>
    </lineage>
</organism>